<reference evidence="1 2" key="1">
    <citation type="submission" date="2023-08" db="EMBL/GenBank/DDBJ databases">
        <authorList>
            <person name="Joshi A."/>
            <person name="Thite S."/>
        </authorList>
    </citation>
    <scope>NUCLEOTIDE SEQUENCE [LARGE SCALE GENOMIC DNA]</scope>
    <source>
        <strain evidence="1 2">1E1</strain>
    </source>
</reference>
<dbReference type="Proteomes" id="UP001236258">
    <property type="component" value="Unassembled WGS sequence"/>
</dbReference>
<gene>
    <name evidence="1" type="ORF">Q3O59_15255</name>
</gene>
<sequence>MMINKEYYRLDDLKHRFDLTESDIRYLLEEGQIPLIFKVKPLLFIVGYFRKWDFVGRCSVSYEGLTRIPDTHIQPILSGKEVRPERFILLQRKRLRLKSTDYDIEEKWPNDYLQGWQPKSLNEMDDEVFHAKLYPRVQTNPLWQLKKATATALNFIDKSRSGEASAHTDEIWGDVPESVLAPDWLAFKLADLCVQHETLLQLGIVSSSSLSSEIHQNQTEPKRTKLELISPVFKYKNQFEELLARVITAHPELSAKNVCRILDYESLQEEDSRKFDTENILLDAVENNICWRDKFRNNAERTYTHNTIGNMICTLRKKIHQHTA</sequence>
<organism evidence="1 2">
    <name type="scientific">Alkalimonas delamerensis</name>
    <dbReference type="NCBI Taxonomy" id="265981"/>
    <lineage>
        <taxon>Bacteria</taxon>
        <taxon>Pseudomonadati</taxon>
        <taxon>Pseudomonadota</taxon>
        <taxon>Gammaproteobacteria</taxon>
        <taxon>Alkalimonas</taxon>
    </lineage>
</organism>
<proteinExistence type="predicted"/>
<evidence type="ECO:0000313" key="1">
    <source>
        <dbReference type="EMBL" id="MDP4530387.1"/>
    </source>
</evidence>
<protein>
    <submittedName>
        <fullName evidence="1">Uncharacterized protein</fullName>
    </submittedName>
</protein>
<dbReference type="RefSeq" id="WP_305946398.1">
    <property type="nucleotide sequence ID" value="NZ_JAUZVY010000007.1"/>
</dbReference>
<accession>A0ABT9GTT4</accession>
<evidence type="ECO:0000313" key="2">
    <source>
        <dbReference type="Proteomes" id="UP001236258"/>
    </source>
</evidence>
<comment type="caution">
    <text evidence="1">The sequence shown here is derived from an EMBL/GenBank/DDBJ whole genome shotgun (WGS) entry which is preliminary data.</text>
</comment>
<name>A0ABT9GTT4_9GAMM</name>
<dbReference type="EMBL" id="JAUZVY010000007">
    <property type="protein sequence ID" value="MDP4530387.1"/>
    <property type="molecule type" value="Genomic_DNA"/>
</dbReference>
<keyword evidence="2" id="KW-1185">Reference proteome</keyword>